<organism evidence="6 7">
    <name type="scientific">Aspergillus steynii IBT 23096</name>
    <dbReference type="NCBI Taxonomy" id="1392250"/>
    <lineage>
        <taxon>Eukaryota</taxon>
        <taxon>Fungi</taxon>
        <taxon>Dikarya</taxon>
        <taxon>Ascomycota</taxon>
        <taxon>Pezizomycotina</taxon>
        <taxon>Eurotiomycetes</taxon>
        <taxon>Eurotiomycetidae</taxon>
        <taxon>Eurotiales</taxon>
        <taxon>Aspergillaceae</taxon>
        <taxon>Aspergillus</taxon>
        <taxon>Aspergillus subgen. Circumdati</taxon>
    </lineage>
</organism>
<protein>
    <submittedName>
        <fullName evidence="6">Putative 3-hydroxyacyl-CoA dehydrogenase</fullName>
    </submittedName>
</protein>
<feature type="non-terminal residue" evidence="6">
    <location>
        <position position="1"/>
    </location>
</feature>
<sequence length="274" mass="30286">SSKRVAIIGCGNLGRRIALAWSSGGFTVRIFDSQPENAVEALHWVQVALEDSTSKSKENAGHVEIASKLSDAVLGAWMVIESVPEQISLKTHVLGEIDKLAHPMTTIATNSSSIRSSKLVSKLSDERQGRFLNTHYYRPPEQRIVELMTCGRTKAAVINETASRMESIGLEPMIVGRESTGFVGNRIWAAIKREVMSMLAERVSSAEDIDRVFKDNLHTEWGPCELMDQVGLQTVCDIEDVYIKERNMPTSGVDFIRQNYVARGHLGQSTGRGL</sequence>
<dbReference type="InterPro" id="IPR036291">
    <property type="entry name" value="NAD(P)-bd_dom_sf"/>
</dbReference>
<name>A0A2I2FY80_9EURO</name>
<dbReference type="GO" id="GO:0016616">
    <property type="term" value="F:oxidoreductase activity, acting on the CH-OH group of donors, NAD or NADP as acceptor"/>
    <property type="evidence" value="ECO:0007669"/>
    <property type="project" value="InterPro"/>
</dbReference>
<evidence type="ECO:0000256" key="3">
    <source>
        <dbReference type="PIRSR" id="PIRSR000105-1"/>
    </source>
</evidence>
<dbReference type="InterPro" id="IPR022694">
    <property type="entry name" value="3-OHacyl-CoA_DH"/>
</dbReference>
<evidence type="ECO:0000259" key="4">
    <source>
        <dbReference type="Pfam" id="PF00725"/>
    </source>
</evidence>
<dbReference type="InterPro" id="IPR013328">
    <property type="entry name" value="6PGD_dom2"/>
</dbReference>
<feature type="non-terminal residue" evidence="6">
    <location>
        <position position="274"/>
    </location>
</feature>
<dbReference type="STRING" id="1392250.A0A2I2FY80"/>
<dbReference type="Gene3D" id="1.10.1040.10">
    <property type="entry name" value="N-(1-d-carboxylethyl)-l-norvaline Dehydrogenase, domain 2"/>
    <property type="match status" value="1"/>
</dbReference>
<dbReference type="VEuPathDB" id="FungiDB:P170DRAFT_318592"/>
<dbReference type="OrthoDB" id="5958943at2759"/>
<dbReference type="EMBL" id="MSFO01000007">
    <property type="protein sequence ID" value="PLB45593.1"/>
    <property type="molecule type" value="Genomic_DNA"/>
</dbReference>
<feature type="domain" description="3-hydroxyacyl-CoA dehydrogenase NAD binding" evidence="5">
    <location>
        <begin position="5"/>
        <end position="175"/>
    </location>
</feature>
<evidence type="ECO:0000259" key="5">
    <source>
        <dbReference type="Pfam" id="PF02737"/>
    </source>
</evidence>
<dbReference type="InterPro" id="IPR008927">
    <property type="entry name" value="6-PGluconate_DH-like_C_sf"/>
</dbReference>
<dbReference type="Pfam" id="PF02737">
    <property type="entry name" value="3HCDH_N"/>
    <property type="match status" value="1"/>
</dbReference>
<dbReference type="PANTHER" id="PTHR48075:SF3">
    <property type="entry name" value="3-HYDROXYACYL-COA DEHYDROGENASE"/>
    <property type="match status" value="1"/>
</dbReference>
<accession>A0A2I2FY80</accession>
<comment type="similarity">
    <text evidence="1">Belongs to the 3-hydroxyacyl-CoA dehydrogenase family.</text>
</comment>
<dbReference type="SUPFAM" id="SSF51735">
    <property type="entry name" value="NAD(P)-binding Rossmann-fold domains"/>
    <property type="match status" value="1"/>
</dbReference>
<evidence type="ECO:0000256" key="2">
    <source>
        <dbReference type="ARBA" id="ARBA00023002"/>
    </source>
</evidence>
<keyword evidence="2" id="KW-0560">Oxidoreductase</keyword>
<comment type="caution">
    <text evidence="6">The sequence shown here is derived from an EMBL/GenBank/DDBJ whole genome shotgun (WGS) entry which is preliminary data.</text>
</comment>
<evidence type="ECO:0000313" key="6">
    <source>
        <dbReference type="EMBL" id="PLB45593.1"/>
    </source>
</evidence>
<reference evidence="6 7" key="1">
    <citation type="submission" date="2016-12" db="EMBL/GenBank/DDBJ databases">
        <title>The genomes of Aspergillus section Nigri reveals drivers in fungal speciation.</title>
        <authorList>
            <consortium name="DOE Joint Genome Institute"/>
            <person name="Vesth T.C."/>
            <person name="Nybo J."/>
            <person name="Theobald S."/>
            <person name="Brandl J."/>
            <person name="Frisvad J.C."/>
            <person name="Nielsen K.F."/>
            <person name="Lyhne E.K."/>
            <person name="Kogle M.E."/>
            <person name="Kuo A."/>
            <person name="Riley R."/>
            <person name="Clum A."/>
            <person name="Nolan M."/>
            <person name="Lipzen A."/>
            <person name="Salamov A."/>
            <person name="Henrissat B."/>
            <person name="Wiebenga A."/>
            <person name="De Vries R.P."/>
            <person name="Grigoriev I.V."/>
            <person name="Mortensen U.H."/>
            <person name="Andersen M.R."/>
            <person name="Baker S.E."/>
        </authorList>
    </citation>
    <scope>NUCLEOTIDE SEQUENCE [LARGE SCALE GENOMIC DNA]</scope>
    <source>
        <strain evidence="6 7">IBT 23096</strain>
    </source>
</reference>
<feature type="site" description="Important for catalytic activity" evidence="3">
    <location>
        <position position="135"/>
    </location>
</feature>
<dbReference type="SUPFAM" id="SSF48179">
    <property type="entry name" value="6-phosphogluconate dehydrogenase C-terminal domain-like"/>
    <property type="match status" value="1"/>
</dbReference>
<gene>
    <name evidence="6" type="ORF">P170DRAFT_318592</name>
</gene>
<dbReference type="PANTHER" id="PTHR48075">
    <property type="entry name" value="3-HYDROXYACYL-COA DEHYDROGENASE FAMILY PROTEIN"/>
    <property type="match status" value="1"/>
</dbReference>
<evidence type="ECO:0000313" key="7">
    <source>
        <dbReference type="Proteomes" id="UP000234275"/>
    </source>
</evidence>
<dbReference type="GO" id="GO:0070403">
    <property type="term" value="F:NAD+ binding"/>
    <property type="evidence" value="ECO:0007669"/>
    <property type="project" value="InterPro"/>
</dbReference>
<dbReference type="Proteomes" id="UP000234275">
    <property type="component" value="Unassembled WGS sequence"/>
</dbReference>
<dbReference type="AlphaFoldDB" id="A0A2I2FY80"/>
<dbReference type="GO" id="GO:0006631">
    <property type="term" value="P:fatty acid metabolic process"/>
    <property type="evidence" value="ECO:0007669"/>
    <property type="project" value="InterPro"/>
</dbReference>
<dbReference type="InterPro" id="IPR006176">
    <property type="entry name" value="3-OHacyl-CoA_DH_NAD-bd"/>
</dbReference>
<feature type="domain" description="3-hydroxyacyl-CoA dehydrogenase C-terminal" evidence="4">
    <location>
        <begin position="181"/>
        <end position="273"/>
    </location>
</feature>
<dbReference type="InterPro" id="IPR006108">
    <property type="entry name" value="3HC_DH_C"/>
</dbReference>
<proteinExistence type="inferred from homology"/>
<keyword evidence="7" id="KW-1185">Reference proteome</keyword>
<dbReference type="RefSeq" id="XP_024700895.1">
    <property type="nucleotide sequence ID" value="XM_024843296.1"/>
</dbReference>
<dbReference type="Gene3D" id="3.40.50.720">
    <property type="entry name" value="NAD(P)-binding Rossmann-like Domain"/>
    <property type="match status" value="1"/>
</dbReference>
<evidence type="ECO:0000256" key="1">
    <source>
        <dbReference type="ARBA" id="ARBA00009463"/>
    </source>
</evidence>
<dbReference type="PIRSF" id="PIRSF000105">
    <property type="entry name" value="HCDH"/>
    <property type="match status" value="1"/>
</dbReference>
<dbReference type="Pfam" id="PF00725">
    <property type="entry name" value="3HCDH"/>
    <property type="match status" value="1"/>
</dbReference>
<dbReference type="GeneID" id="36550996"/>